<dbReference type="Proteomes" id="UP000516173">
    <property type="component" value="Chromosome"/>
</dbReference>
<proteinExistence type="predicted"/>
<sequence>MPSHGRVEQLGLLRRQRRAGHPVDGGGRRGPADQAGTLLEALDPLGPVLAVGLEAGALAVLEFRLDQLAQLRRAVRLGLDALEVRRVQLARAVEVVHGAEAIEHDVVRAQIPEPMVVAQLQDGEPDQAVGEQVQRTAVLGAHPLVRDRLGVVLAAQVDIDDLVPVRDGRVDVLHRLAVALGQAHEARIELVRGVDAGPPQDLTVQIAPQIDVLGDVDRHLRIQMLGIPDTELRRREREEFVPRNRRGRHLAASFAVAAEIQPVQP</sequence>
<evidence type="ECO:0000313" key="1">
    <source>
        <dbReference type="EMBL" id="BCK58653.1"/>
    </source>
</evidence>
<organism evidence="1 2">
    <name type="scientific">Nocardia wallacei</name>
    <dbReference type="NCBI Taxonomy" id="480035"/>
    <lineage>
        <taxon>Bacteria</taxon>
        <taxon>Bacillati</taxon>
        <taxon>Actinomycetota</taxon>
        <taxon>Actinomycetes</taxon>
        <taxon>Mycobacteriales</taxon>
        <taxon>Nocardiaceae</taxon>
        <taxon>Nocardia</taxon>
    </lineage>
</organism>
<protein>
    <submittedName>
        <fullName evidence="1">Uncharacterized protein</fullName>
    </submittedName>
</protein>
<evidence type="ECO:0000313" key="2">
    <source>
        <dbReference type="Proteomes" id="UP000516173"/>
    </source>
</evidence>
<keyword evidence="2" id="KW-1185">Reference proteome</keyword>
<dbReference type="KEGG" id="nwl:NWFMUON74_64250"/>
<dbReference type="EMBL" id="AP023396">
    <property type="protein sequence ID" value="BCK58653.1"/>
    <property type="molecule type" value="Genomic_DNA"/>
</dbReference>
<accession>A0A7G1KWU9</accession>
<dbReference type="AlphaFoldDB" id="A0A7G1KWU9"/>
<name>A0A7G1KWU9_9NOCA</name>
<reference evidence="1 2" key="1">
    <citation type="submission" date="2020-08" db="EMBL/GenBank/DDBJ databases">
        <title>Genome Sequencing of Nocardia wallacei strain FMUON74 and assembly.</title>
        <authorList>
            <person name="Toyokawa M."/>
            <person name="Uesaka K."/>
        </authorList>
    </citation>
    <scope>NUCLEOTIDE SEQUENCE [LARGE SCALE GENOMIC DNA]</scope>
    <source>
        <strain evidence="1 2">FMUON74</strain>
    </source>
</reference>
<gene>
    <name evidence="1" type="ORF">NWFMUON74_64250</name>
</gene>